<name>A0A0D8XNW4_DICVI</name>
<feature type="chain" id="PRO_5002335849" evidence="1">
    <location>
        <begin position="18"/>
        <end position="107"/>
    </location>
</feature>
<dbReference type="AlphaFoldDB" id="A0A0D8XNW4"/>
<gene>
    <name evidence="2" type="ORF">DICVIV_08467</name>
</gene>
<keyword evidence="3" id="KW-1185">Reference proteome</keyword>
<protein>
    <submittedName>
        <fullName evidence="2">Uncharacterized protein</fullName>
    </submittedName>
</protein>
<keyword evidence="1" id="KW-0732">Signal</keyword>
<proteinExistence type="predicted"/>
<sequence length="107" mass="12183">MQMFCLAIILFLNVLICRRNFMAAKLVLCYEGWLDNFTSVQCPEIVQECYSVSCNRRTVGPVESRGCGRSEHHLMWDCPELLAGCEDEQKCFICKSDLCNAAFQSSN</sequence>
<organism evidence="2 3">
    <name type="scientific">Dictyocaulus viviparus</name>
    <name type="common">Bovine lungworm</name>
    <dbReference type="NCBI Taxonomy" id="29172"/>
    <lineage>
        <taxon>Eukaryota</taxon>
        <taxon>Metazoa</taxon>
        <taxon>Ecdysozoa</taxon>
        <taxon>Nematoda</taxon>
        <taxon>Chromadorea</taxon>
        <taxon>Rhabditida</taxon>
        <taxon>Rhabditina</taxon>
        <taxon>Rhabditomorpha</taxon>
        <taxon>Strongyloidea</taxon>
        <taxon>Metastrongylidae</taxon>
        <taxon>Dictyocaulus</taxon>
    </lineage>
</organism>
<feature type="signal peptide" evidence="1">
    <location>
        <begin position="1"/>
        <end position="17"/>
    </location>
</feature>
<dbReference type="EMBL" id="KN716405">
    <property type="protein sequence ID" value="KJH45494.1"/>
    <property type="molecule type" value="Genomic_DNA"/>
</dbReference>
<evidence type="ECO:0000313" key="3">
    <source>
        <dbReference type="Proteomes" id="UP000053766"/>
    </source>
</evidence>
<reference evidence="2 3" key="1">
    <citation type="submission" date="2013-11" db="EMBL/GenBank/DDBJ databases">
        <title>Draft genome of the bovine lungworm Dictyocaulus viviparus.</title>
        <authorList>
            <person name="Mitreva M."/>
        </authorList>
    </citation>
    <scope>NUCLEOTIDE SEQUENCE [LARGE SCALE GENOMIC DNA]</scope>
    <source>
        <strain evidence="2 3">HannoverDv2000</strain>
    </source>
</reference>
<reference evidence="3" key="2">
    <citation type="journal article" date="2016" name="Sci. Rep.">
        <title>Dictyocaulus viviparus genome, variome and transcriptome elucidate lungworm biology and support future intervention.</title>
        <authorList>
            <person name="McNulty S.N."/>
            <person name="Strube C."/>
            <person name="Rosa B.A."/>
            <person name="Martin J.C."/>
            <person name="Tyagi R."/>
            <person name="Choi Y.J."/>
            <person name="Wang Q."/>
            <person name="Hallsworth Pepin K."/>
            <person name="Zhang X."/>
            <person name="Ozersky P."/>
            <person name="Wilson R.K."/>
            <person name="Sternberg P.W."/>
            <person name="Gasser R.B."/>
            <person name="Mitreva M."/>
        </authorList>
    </citation>
    <scope>NUCLEOTIDE SEQUENCE [LARGE SCALE GENOMIC DNA]</scope>
    <source>
        <strain evidence="3">HannoverDv2000</strain>
    </source>
</reference>
<dbReference type="Proteomes" id="UP000053766">
    <property type="component" value="Unassembled WGS sequence"/>
</dbReference>
<evidence type="ECO:0000313" key="2">
    <source>
        <dbReference type="EMBL" id="KJH45494.1"/>
    </source>
</evidence>
<accession>A0A0D8XNW4</accession>
<evidence type="ECO:0000256" key="1">
    <source>
        <dbReference type="SAM" id="SignalP"/>
    </source>
</evidence>